<feature type="repeat" description="TPR" evidence="8">
    <location>
        <begin position="327"/>
        <end position="360"/>
    </location>
</feature>
<dbReference type="EC" id="2.4.1.255" evidence="3"/>
<comment type="pathway">
    <text evidence="1">Protein modification; protein glycosylation.</text>
</comment>
<dbReference type="InterPro" id="IPR011990">
    <property type="entry name" value="TPR-like_helical_dom_sf"/>
</dbReference>
<feature type="domain" description="O-GlcNAc transferase C-terminal" evidence="9">
    <location>
        <begin position="403"/>
        <end position="552"/>
    </location>
</feature>
<evidence type="ECO:0000256" key="3">
    <source>
        <dbReference type="ARBA" id="ARBA00011970"/>
    </source>
</evidence>
<dbReference type="KEGG" id="mpur:MARPU_09175"/>
<evidence type="ECO:0000256" key="2">
    <source>
        <dbReference type="ARBA" id="ARBA00005386"/>
    </source>
</evidence>
<keyword evidence="5" id="KW-0808">Transferase</keyword>
<reference evidence="10 11" key="1">
    <citation type="submission" date="2013-12" db="EMBL/GenBank/DDBJ databases">
        <authorList>
            <consortium name="DOE Joint Genome Institute"/>
            <person name="Bryant D.A."/>
            <person name="Huntemann M."/>
            <person name="Han J."/>
            <person name="Chen A."/>
            <person name="Kyrpides N."/>
            <person name="Mavromatis K."/>
            <person name="Markowitz V."/>
            <person name="Palaniappan K."/>
            <person name="Ivanova N."/>
            <person name="Schaumberg A."/>
            <person name="Pati A."/>
            <person name="Liolios K."/>
            <person name="Nordberg H.P."/>
            <person name="Cantor M.N."/>
            <person name="Hua S.X."/>
            <person name="Woyke T."/>
        </authorList>
    </citation>
    <scope>NUCLEOTIDE SEQUENCE [LARGE SCALE GENOMIC DNA]</scope>
    <source>
        <strain evidence="10 11">984</strain>
    </source>
</reference>
<feature type="repeat" description="TPR" evidence="8">
    <location>
        <begin position="38"/>
        <end position="71"/>
    </location>
</feature>
<evidence type="ECO:0000313" key="11">
    <source>
        <dbReference type="Proteomes" id="UP000005275"/>
    </source>
</evidence>
<feature type="repeat" description="TPR" evidence="8">
    <location>
        <begin position="293"/>
        <end position="326"/>
    </location>
</feature>
<accession>W0DZH2</accession>
<dbReference type="PROSITE" id="PS50005">
    <property type="entry name" value="TPR"/>
    <property type="match status" value="5"/>
</dbReference>
<evidence type="ECO:0000256" key="7">
    <source>
        <dbReference type="ARBA" id="ARBA00022803"/>
    </source>
</evidence>
<dbReference type="Pfam" id="PF13424">
    <property type="entry name" value="TPR_12"/>
    <property type="match status" value="1"/>
</dbReference>
<dbReference type="Pfam" id="PF13432">
    <property type="entry name" value="TPR_16"/>
    <property type="match status" value="2"/>
</dbReference>
<dbReference type="InterPro" id="IPR019734">
    <property type="entry name" value="TPR_rpt"/>
</dbReference>
<dbReference type="RefSeq" id="WP_025275235.1">
    <property type="nucleotide sequence ID" value="NZ_CP007031.1"/>
</dbReference>
<evidence type="ECO:0000256" key="8">
    <source>
        <dbReference type="PROSITE-ProRule" id="PRU00339"/>
    </source>
</evidence>
<evidence type="ECO:0000259" key="9">
    <source>
        <dbReference type="Pfam" id="PF13844"/>
    </source>
</evidence>
<feature type="repeat" description="TPR" evidence="8">
    <location>
        <begin position="259"/>
        <end position="292"/>
    </location>
</feature>
<dbReference type="PANTHER" id="PTHR44835">
    <property type="entry name" value="UDP-N-ACETYLGLUCOSAMINE--PEPTIDE N-ACETYLGLUCOSAMINYLTRANSFERASE SPINDLY-RELATED"/>
    <property type="match status" value="1"/>
</dbReference>
<sequence>MVANDESLEQARAHHAAGHLQEAESLYRACLESTPEAAAAHHGLGVLEIERGRLDAGLRSLLRALELAPENGHHWESYAQGLMLAYRPQEGLAVIERAIDCGLDSEEACSLRDMLQRMLATPAPTDEDALILLFDRHQFDEVERLAREWTLCRPWDAFGWKMLGSVLTRCSRSDEALPALEEALGRDDQDPQIHNVLGVALEQAGRLREAGLAYAHAAKLSPNSVSALYNLASLLQAMGEAKEAIGYFDTVLEIDPQHLKSYNNRGSALRCLGRSAEALDDYRRALAIDPDHPETLTNLGNALAELGRLDEALALQQRAVTLRPGQAEMLANLANILQQMGRVDEAVATYRQALSQHPQDAAIHSKLLFALNYQSDLSAEAIFTDYRDYDRRHGEAVRAHWRAHTNTRDAERRLRLGYVSPDFRSHAIRYMLEPLLEHRNRLQFELHVYAELTREDAQTARYRSLVDHWVPTRGLNDGELAARIRADGIDILVDLAGHTAGNRLGVFAYKPAPVSVSAWVGYGYTTGLSAIDYFLADEVLVPEGSEGLFSERPWRLAAPGGVYRPSAGMGAVNALPALERGAVTFGTLTRGVRINHRVVRVWSEILDRVPGSRLVIDSRTYADASVAERLAARFAAHGIARERLEIGYHSPPWDVLRGMDIGLDCFPHNSGTTLMESLYMGVPFVTLADRPSVGRIGATILAGIGRDAWIAPDEAGYVERAVALAADLAGLAAIRAGLRGEMEASAWRDEPGGIARIEAAYRAMWRRWCERE</sequence>
<evidence type="ECO:0000313" key="10">
    <source>
        <dbReference type="EMBL" id="AHF04020.1"/>
    </source>
</evidence>
<evidence type="ECO:0000256" key="4">
    <source>
        <dbReference type="ARBA" id="ARBA00022676"/>
    </source>
</evidence>
<dbReference type="Gene3D" id="1.25.40.10">
    <property type="entry name" value="Tetratricopeptide repeat domain"/>
    <property type="match status" value="4"/>
</dbReference>
<evidence type="ECO:0000256" key="1">
    <source>
        <dbReference type="ARBA" id="ARBA00004922"/>
    </source>
</evidence>
<gene>
    <name evidence="10" type="ORF">MARPU_09175</name>
</gene>
<dbReference type="PANTHER" id="PTHR44835:SF1">
    <property type="entry name" value="PROTEIN O-GLCNAC TRANSFERASE"/>
    <property type="match status" value="1"/>
</dbReference>
<organism evidence="10 11">
    <name type="scientific">Marichromatium purpuratum 984</name>
    <dbReference type="NCBI Taxonomy" id="765910"/>
    <lineage>
        <taxon>Bacteria</taxon>
        <taxon>Pseudomonadati</taxon>
        <taxon>Pseudomonadota</taxon>
        <taxon>Gammaproteobacteria</taxon>
        <taxon>Chromatiales</taxon>
        <taxon>Chromatiaceae</taxon>
        <taxon>Marichromatium</taxon>
    </lineage>
</organism>
<comment type="similarity">
    <text evidence="2">Belongs to the glycosyltransferase 41 family. O-GlcNAc transferase subfamily.</text>
</comment>
<evidence type="ECO:0000256" key="5">
    <source>
        <dbReference type="ARBA" id="ARBA00022679"/>
    </source>
</evidence>
<keyword evidence="4" id="KW-0328">Glycosyltransferase</keyword>
<dbReference type="Pfam" id="PF13844">
    <property type="entry name" value="Glyco_transf_41"/>
    <property type="match status" value="2"/>
</dbReference>
<dbReference type="Proteomes" id="UP000005275">
    <property type="component" value="Chromosome"/>
</dbReference>
<feature type="domain" description="O-GlcNAc transferase C-terminal" evidence="9">
    <location>
        <begin position="579"/>
        <end position="740"/>
    </location>
</feature>
<dbReference type="Gene3D" id="3.40.50.11380">
    <property type="match status" value="1"/>
</dbReference>
<dbReference type="InterPro" id="IPR029489">
    <property type="entry name" value="OGT/SEC/SPY_C"/>
</dbReference>
<keyword evidence="6" id="KW-0677">Repeat</keyword>
<evidence type="ECO:0000256" key="6">
    <source>
        <dbReference type="ARBA" id="ARBA00022737"/>
    </source>
</evidence>
<keyword evidence="11" id="KW-1185">Reference proteome</keyword>
<dbReference type="HOGENOM" id="CLU_001721_4_0_6"/>
<dbReference type="GO" id="GO:0097363">
    <property type="term" value="F:protein O-acetylglucosaminyltransferase activity"/>
    <property type="evidence" value="ECO:0007669"/>
    <property type="project" value="UniProtKB-EC"/>
</dbReference>
<dbReference type="PROSITE" id="PS50293">
    <property type="entry name" value="TPR_REGION"/>
    <property type="match status" value="3"/>
</dbReference>
<dbReference type="AlphaFoldDB" id="W0DZH2"/>
<dbReference type="OrthoDB" id="7058953at2"/>
<dbReference type="EMBL" id="CP007031">
    <property type="protein sequence ID" value="AHF04020.1"/>
    <property type="molecule type" value="Genomic_DNA"/>
</dbReference>
<dbReference type="Pfam" id="PF14559">
    <property type="entry name" value="TPR_19"/>
    <property type="match status" value="1"/>
</dbReference>
<proteinExistence type="inferred from homology"/>
<name>W0DZH2_MARPU</name>
<feature type="repeat" description="TPR" evidence="8">
    <location>
        <begin position="225"/>
        <end position="258"/>
    </location>
</feature>
<dbReference type="eggNOG" id="COG3914">
    <property type="taxonomic scope" value="Bacteria"/>
</dbReference>
<keyword evidence="7 8" id="KW-0802">TPR repeat</keyword>
<dbReference type="SUPFAM" id="SSF48452">
    <property type="entry name" value="TPR-like"/>
    <property type="match status" value="2"/>
</dbReference>
<protein>
    <recommendedName>
        <fullName evidence="3">protein O-GlcNAc transferase</fullName>
        <ecNumber evidence="3">2.4.1.255</ecNumber>
    </recommendedName>
</protein>
<dbReference type="STRING" id="765910.MARPU_09175"/>
<dbReference type="eggNOG" id="COG0457">
    <property type="taxonomic scope" value="Bacteria"/>
</dbReference>
<dbReference type="InterPro" id="IPR051939">
    <property type="entry name" value="Glycosyltr_41/O-GlcNAc_trsf"/>
</dbReference>
<dbReference type="SMART" id="SM00028">
    <property type="entry name" value="TPR"/>
    <property type="match status" value="8"/>
</dbReference>
<dbReference type="Gene3D" id="3.40.50.2000">
    <property type="entry name" value="Glycogen Phosphorylase B"/>
    <property type="match status" value="1"/>
</dbReference>